<gene>
    <name evidence="2" type="ORF">D0866_11579</name>
</gene>
<evidence type="ECO:0000313" key="2">
    <source>
        <dbReference type="EMBL" id="RMY23762.1"/>
    </source>
</evidence>
<reference evidence="2 3" key="1">
    <citation type="journal article" date="2018" name="BMC Genomics">
        <title>Genomic evidence for intraspecific hybridization in a clonal and extremely halotolerant yeast.</title>
        <authorList>
            <person name="Gostincar C."/>
            <person name="Stajich J.E."/>
            <person name="Zupancic J."/>
            <person name="Zalar P."/>
            <person name="Gunde-Cimerman N."/>
        </authorList>
    </citation>
    <scope>NUCLEOTIDE SEQUENCE [LARGE SCALE GENOMIC DNA]</scope>
    <source>
        <strain evidence="2 3">EXF-6651</strain>
    </source>
</reference>
<evidence type="ECO:0000313" key="3">
    <source>
        <dbReference type="Proteomes" id="UP000276864"/>
    </source>
</evidence>
<feature type="region of interest" description="Disordered" evidence="1">
    <location>
        <begin position="1"/>
        <end position="25"/>
    </location>
</feature>
<organism evidence="2 3">
    <name type="scientific">Hortaea werneckii</name>
    <name type="common">Black yeast</name>
    <name type="synonym">Cladosporium werneckii</name>
    <dbReference type="NCBI Taxonomy" id="91943"/>
    <lineage>
        <taxon>Eukaryota</taxon>
        <taxon>Fungi</taxon>
        <taxon>Dikarya</taxon>
        <taxon>Ascomycota</taxon>
        <taxon>Pezizomycotina</taxon>
        <taxon>Dothideomycetes</taxon>
        <taxon>Dothideomycetidae</taxon>
        <taxon>Mycosphaerellales</taxon>
        <taxon>Teratosphaeriaceae</taxon>
        <taxon>Hortaea</taxon>
    </lineage>
</organism>
<comment type="caution">
    <text evidence="2">The sequence shown here is derived from an EMBL/GenBank/DDBJ whole genome shotgun (WGS) entry which is preliminary data.</text>
</comment>
<proteinExistence type="predicted"/>
<sequence>MRMQTAPPSMVREYRRQASRTSVNPAAATVPVCPNSNGQLYEDDFGALYIVRDLDGALMKPPELRRRLKCDASPHSVVPELNLSTLLNVSKRS</sequence>
<dbReference type="AlphaFoldDB" id="A0A3M7A8N3"/>
<accession>A0A3M7A8N3</accession>
<name>A0A3M7A8N3_HORWE</name>
<evidence type="ECO:0000256" key="1">
    <source>
        <dbReference type="SAM" id="MobiDB-lite"/>
    </source>
</evidence>
<dbReference type="Proteomes" id="UP000276864">
    <property type="component" value="Unassembled WGS sequence"/>
</dbReference>
<protein>
    <submittedName>
        <fullName evidence="2">Uncharacterized protein</fullName>
    </submittedName>
</protein>
<dbReference type="EMBL" id="QWIM01001590">
    <property type="protein sequence ID" value="RMY23762.1"/>
    <property type="molecule type" value="Genomic_DNA"/>
</dbReference>